<dbReference type="GO" id="GO:0016020">
    <property type="term" value="C:membrane"/>
    <property type="evidence" value="ECO:0007669"/>
    <property type="project" value="UniProtKB-SubCell"/>
</dbReference>
<evidence type="ECO:0000313" key="8">
    <source>
        <dbReference type="Proteomes" id="UP000295083"/>
    </source>
</evidence>
<keyword evidence="2" id="KW-0813">Transport</keyword>
<dbReference type="FunFam" id="1.20.1250.20:FF:000106">
    <property type="entry name" value="MFS transporter, putative"/>
    <property type="match status" value="1"/>
</dbReference>
<dbReference type="InterPro" id="IPR036259">
    <property type="entry name" value="MFS_trans_sf"/>
</dbReference>
<feature type="transmembrane region" description="Helical" evidence="6">
    <location>
        <begin position="165"/>
        <end position="190"/>
    </location>
</feature>
<feature type="transmembrane region" description="Helical" evidence="6">
    <location>
        <begin position="24"/>
        <end position="41"/>
    </location>
</feature>
<evidence type="ECO:0000256" key="3">
    <source>
        <dbReference type="ARBA" id="ARBA00022692"/>
    </source>
</evidence>
<comment type="caution">
    <text evidence="7">The sequence shown here is derived from an EMBL/GenBank/DDBJ whole genome shotgun (WGS) entry which is preliminary data.</text>
</comment>
<evidence type="ECO:0000256" key="2">
    <source>
        <dbReference type="ARBA" id="ARBA00022448"/>
    </source>
</evidence>
<dbReference type="Proteomes" id="UP000295083">
    <property type="component" value="Unassembled WGS sequence"/>
</dbReference>
<sequence length="332" mass="38140">MRCRRVYSPELWTHREERSVRRKVDFRIFVWVLVMFFALNIDRGNLGLATADGLVDDLGIDTNDYNNAQNMYRVGFLIAELPSQMIGKKVGTDRWIPTQIILWSVASGGQFFMTDRATFFACRFFIGLFMGGFIPDAVLYVSYFYKNGEMPMRLAVFWFVNSMSSVVASFIAYGSIISIGIGFLSFLFMVPGPTQTRSWWRPSGYFTEREEKIIVNRVLRDDPSKGDMHNRQGFDLGMLWKSFKDYDLWPIYAIGILFQMPGDPPGQYLNLSLRAIGYDRFTTTLLNIPVTVAASCTMLGIIFLTEYFLVFVTTQTGHADLGNKRLDFRFDC</sequence>
<feature type="transmembrane region" description="Helical" evidence="6">
    <location>
        <begin position="95"/>
        <end position="112"/>
    </location>
</feature>
<evidence type="ECO:0000256" key="4">
    <source>
        <dbReference type="ARBA" id="ARBA00022989"/>
    </source>
</evidence>
<evidence type="ECO:0000256" key="6">
    <source>
        <dbReference type="SAM" id="Phobius"/>
    </source>
</evidence>
<organism evidence="7 8">
    <name type="scientific">Colletotrichum spinosum</name>
    <dbReference type="NCBI Taxonomy" id="1347390"/>
    <lineage>
        <taxon>Eukaryota</taxon>
        <taxon>Fungi</taxon>
        <taxon>Dikarya</taxon>
        <taxon>Ascomycota</taxon>
        <taxon>Pezizomycotina</taxon>
        <taxon>Sordariomycetes</taxon>
        <taxon>Hypocreomycetidae</taxon>
        <taxon>Glomerellales</taxon>
        <taxon>Glomerellaceae</taxon>
        <taxon>Colletotrichum</taxon>
        <taxon>Colletotrichum orbiculare species complex</taxon>
    </lineage>
</organism>
<dbReference type="PANTHER" id="PTHR43791:SF65">
    <property type="entry name" value="MAJOR FACILITATOR SUPERFAMILY (MFS) PROFILE DOMAIN-CONTAINING PROTEIN-RELATED"/>
    <property type="match status" value="1"/>
</dbReference>
<accession>A0A4R8QCL1</accession>
<dbReference type="EMBL" id="QAPG01000099">
    <property type="protein sequence ID" value="TDZ31613.1"/>
    <property type="molecule type" value="Genomic_DNA"/>
</dbReference>
<dbReference type="PANTHER" id="PTHR43791">
    <property type="entry name" value="PERMEASE-RELATED"/>
    <property type="match status" value="1"/>
</dbReference>
<feature type="transmembrane region" description="Helical" evidence="6">
    <location>
        <begin position="284"/>
        <end position="304"/>
    </location>
</feature>
<feature type="transmembrane region" description="Helical" evidence="6">
    <location>
        <begin position="124"/>
        <end position="145"/>
    </location>
</feature>
<dbReference type="AlphaFoldDB" id="A0A4R8QCL1"/>
<keyword evidence="8" id="KW-1185">Reference proteome</keyword>
<dbReference type="SUPFAM" id="SSF103473">
    <property type="entry name" value="MFS general substrate transporter"/>
    <property type="match status" value="1"/>
</dbReference>
<evidence type="ECO:0000256" key="1">
    <source>
        <dbReference type="ARBA" id="ARBA00004141"/>
    </source>
</evidence>
<gene>
    <name evidence="7" type="ORF">C8035_v001856</name>
</gene>
<keyword evidence="3 6" id="KW-0812">Transmembrane</keyword>
<keyword evidence="5 6" id="KW-0472">Membrane</keyword>
<evidence type="ECO:0000313" key="7">
    <source>
        <dbReference type="EMBL" id="TDZ31613.1"/>
    </source>
</evidence>
<reference evidence="7 8" key="1">
    <citation type="submission" date="2018-11" db="EMBL/GenBank/DDBJ databases">
        <title>Genome sequence and assembly of Colletotrichum spinosum.</title>
        <authorList>
            <person name="Gan P."/>
            <person name="Shirasu K."/>
        </authorList>
    </citation>
    <scope>NUCLEOTIDE SEQUENCE [LARGE SCALE GENOMIC DNA]</scope>
    <source>
        <strain evidence="7 8">CBS 515.97</strain>
    </source>
</reference>
<proteinExistence type="predicted"/>
<dbReference type="Gene3D" id="1.20.1250.20">
    <property type="entry name" value="MFS general substrate transporter like domains"/>
    <property type="match status" value="1"/>
</dbReference>
<keyword evidence="4 6" id="KW-1133">Transmembrane helix</keyword>
<evidence type="ECO:0000256" key="5">
    <source>
        <dbReference type="ARBA" id="ARBA00023136"/>
    </source>
</evidence>
<protein>
    <submittedName>
        <fullName evidence="7">Putative transporter</fullName>
    </submittedName>
</protein>
<comment type="subcellular location">
    <subcellularLocation>
        <location evidence="1">Membrane</location>
        <topology evidence="1">Multi-pass membrane protein</topology>
    </subcellularLocation>
</comment>
<name>A0A4R8QCL1_9PEZI</name>
<dbReference type="GO" id="GO:0022857">
    <property type="term" value="F:transmembrane transporter activity"/>
    <property type="evidence" value="ECO:0007669"/>
    <property type="project" value="TreeGrafter"/>
</dbReference>